<proteinExistence type="predicted"/>
<evidence type="ECO:0000313" key="3">
    <source>
        <dbReference type="Proteomes" id="UP001515480"/>
    </source>
</evidence>
<feature type="compositionally biased region" description="Gly residues" evidence="1">
    <location>
        <begin position="1"/>
        <end position="10"/>
    </location>
</feature>
<evidence type="ECO:0000256" key="1">
    <source>
        <dbReference type="SAM" id="MobiDB-lite"/>
    </source>
</evidence>
<dbReference type="Proteomes" id="UP001515480">
    <property type="component" value="Unassembled WGS sequence"/>
</dbReference>
<keyword evidence="3" id="KW-1185">Reference proteome</keyword>
<protein>
    <submittedName>
        <fullName evidence="2">Uncharacterized protein</fullName>
    </submittedName>
</protein>
<dbReference type="AlphaFoldDB" id="A0AB34JBY6"/>
<sequence length="67" mass="7146">MGKGPHGAGGRSPAPAAQRASPRRCRAPAVCSGMRWGHAGAFPNTLEGYSTYFDRPSSRPPPRLRAR</sequence>
<organism evidence="2 3">
    <name type="scientific">Prymnesium parvum</name>
    <name type="common">Toxic golden alga</name>
    <dbReference type="NCBI Taxonomy" id="97485"/>
    <lineage>
        <taxon>Eukaryota</taxon>
        <taxon>Haptista</taxon>
        <taxon>Haptophyta</taxon>
        <taxon>Prymnesiophyceae</taxon>
        <taxon>Prymnesiales</taxon>
        <taxon>Prymnesiaceae</taxon>
        <taxon>Prymnesium</taxon>
    </lineage>
</organism>
<comment type="caution">
    <text evidence="2">The sequence shown here is derived from an EMBL/GenBank/DDBJ whole genome shotgun (WGS) entry which is preliminary data.</text>
</comment>
<feature type="region of interest" description="Disordered" evidence="1">
    <location>
        <begin position="1"/>
        <end position="25"/>
    </location>
</feature>
<dbReference type="EMBL" id="JBGBPQ010000011">
    <property type="protein sequence ID" value="KAL1515925.1"/>
    <property type="molecule type" value="Genomic_DNA"/>
</dbReference>
<reference evidence="2 3" key="1">
    <citation type="journal article" date="2024" name="Science">
        <title>Giant polyketide synthase enzymes in the biosynthesis of giant marine polyether toxins.</title>
        <authorList>
            <person name="Fallon T.R."/>
            <person name="Shende V.V."/>
            <person name="Wierzbicki I.H."/>
            <person name="Pendleton A.L."/>
            <person name="Watervoot N.F."/>
            <person name="Auber R.P."/>
            <person name="Gonzalez D.J."/>
            <person name="Wisecaver J.H."/>
            <person name="Moore B.S."/>
        </authorList>
    </citation>
    <scope>NUCLEOTIDE SEQUENCE [LARGE SCALE GENOMIC DNA]</scope>
    <source>
        <strain evidence="2 3">12B1</strain>
    </source>
</reference>
<evidence type="ECO:0000313" key="2">
    <source>
        <dbReference type="EMBL" id="KAL1515925.1"/>
    </source>
</evidence>
<gene>
    <name evidence="2" type="ORF">AB1Y20_002539</name>
</gene>
<feature type="region of interest" description="Disordered" evidence="1">
    <location>
        <begin position="45"/>
        <end position="67"/>
    </location>
</feature>
<name>A0AB34JBY6_PRYPA</name>
<accession>A0AB34JBY6</accession>
<feature type="compositionally biased region" description="Low complexity" evidence="1">
    <location>
        <begin position="11"/>
        <end position="20"/>
    </location>
</feature>